<sequence>MTARPESRRAPKSRGATAGKAAAVPEAPFPAPYRVPALPTRKPLRFDLRLDAKGREAMMAELGLTALPRLHLKGEIRPVGRGDFELVAQLEALAVQPCAVTLAPVETRVSEPVLRRYVEGMLWPEAEEAEMPGDDSAEPMPDRIDLREIATEALVLALPDYPRAEGVELGEAVFAADGAEPLRDADLKPFAALSSLRDSLTGAAPGEAETGDDGPGKGGRKDGAGKA</sequence>
<proteinExistence type="predicted"/>
<dbReference type="RefSeq" id="WP_202688713.1">
    <property type="nucleotide sequence ID" value="NZ_JAESVN010000004.1"/>
</dbReference>
<organism evidence="2 3">
    <name type="scientific">Szabonella alba</name>
    <dbReference type="NCBI Taxonomy" id="2804194"/>
    <lineage>
        <taxon>Bacteria</taxon>
        <taxon>Pseudomonadati</taxon>
        <taxon>Pseudomonadota</taxon>
        <taxon>Alphaproteobacteria</taxon>
        <taxon>Rhodobacterales</taxon>
        <taxon>Paracoccaceae</taxon>
        <taxon>Szabonella</taxon>
    </lineage>
</organism>
<dbReference type="InterPro" id="IPR003772">
    <property type="entry name" value="YceD"/>
</dbReference>
<accession>A0A8K0Y152</accession>
<protein>
    <submittedName>
        <fullName evidence="2">DUF177 domain-containing protein</fullName>
    </submittedName>
</protein>
<feature type="region of interest" description="Disordered" evidence="1">
    <location>
        <begin position="201"/>
        <end position="227"/>
    </location>
</feature>
<evidence type="ECO:0000313" key="2">
    <source>
        <dbReference type="EMBL" id="MBL4917793.1"/>
    </source>
</evidence>
<gene>
    <name evidence="2" type="ORF">JL811_11230</name>
</gene>
<dbReference type="EMBL" id="JAESVN010000004">
    <property type="protein sequence ID" value="MBL4917793.1"/>
    <property type="molecule type" value="Genomic_DNA"/>
</dbReference>
<reference evidence="2" key="1">
    <citation type="submission" date="2021-01" db="EMBL/GenBank/DDBJ databases">
        <title>Tabrizicola alba sp. nov. a motile alkaliphilic bacterium isolated from a soda lake.</title>
        <authorList>
            <person name="Szuroczki S."/>
            <person name="Abbaszade G."/>
            <person name="Schumann P."/>
            <person name="Toth E."/>
        </authorList>
    </citation>
    <scope>NUCLEOTIDE SEQUENCE</scope>
    <source>
        <strain evidence="2">DMG-N-6</strain>
    </source>
</reference>
<dbReference type="Proteomes" id="UP000648908">
    <property type="component" value="Unassembled WGS sequence"/>
</dbReference>
<evidence type="ECO:0000256" key="1">
    <source>
        <dbReference type="SAM" id="MobiDB-lite"/>
    </source>
</evidence>
<dbReference type="Pfam" id="PF02620">
    <property type="entry name" value="YceD"/>
    <property type="match status" value="1"/>
</dbReference>
<feature type="region of interest" description="Disordered" evidence="1">
    <location>
        <begin position="1"/>
        <end position="35"/>
    </location>
</feature>
<evidence type="ECO:0000313" key="3">
    <source>
        <dbReference type="Proteomes" id="UP000648908"/>
    </source>
</evidence>
<keyword evidence="3" id="KW-1185">Reference proteome</keyword>
<dbReference type="AlphaFoldDB" id="A0A8K0Y152"/>
<name>A0A8K0Y152_9RHOB</name>
<comment type="caution">
    <text evidence="2">The sequence shown here is derived from an EMBL/GenBank/DDBJ whole genome shotgun (WGS) entry which is preliminary data.</text>
</comment>